<dbReference type="InterPro" id="IPR027038">
    <property type="entry name" value="RanGap"/>
</dbReference>
<dbReference type="SMART" id="SM00368">
    <property type="entry name" value="LRR_RI"/>
    <property type="match status" value="15"/>
</dbReference>
<feature type="region of interest" description="Disordered" evidence="6">
    <location>
        <begin position="221"/>
        <end position="253"/>
    </location>
</feature>
<evidence type="ECO:0000256" key="1">
    <source>
        <dbReference type="ARBA" id="ARBA00022468"/>
    </source>
</evidence>
<protein>
    <recommendedName>
        <fullName evidence="7">NACHT domain-containing protein</fullName>
    </recommendedName>
</protein>
<dbReference type="GO" id="GO:0005829">
    <property type="term" value="C:cytosol"/>
    <property type="evidence" value="ECO:0007669"/>
    <property type="project" value="TreeGrafter"/>
</dbReference>
<evidence type="ECO:0000256" key="3">
    <source>
        <dbReference type="ARBA" id="ARBA00022737"/>
    </source>
</evidence>
<dbReference type="GO" id="GO:0048471">
    <property type="term" value="C:perinuclear region of cytoplasm"/>
    <property type="evidence" value="ECO:0007669"/>
    <property type="project" value="TreeGrafter"/>
</dbReference>
<dbReference type="CDD" id="cd00116">
    <property type="entry name" value="LRR_RI"/>
    <property type="match status" value="1"/>
</dbReference>
<dbReference type="GO" id="GO:0005634">
    <property type="term" value="C:nucleus"/>
    <property type="evidence" value="ECO:0007669"/>
    <property type="project" value="TreeGrafter"/>
</dbReference>
<dbReference type="Gene3D" id="3.40.50.300">
    <property type="entry name" value="P-loop containing nucleotide triphosphate hydrolases"/>
    <property type="match status" value="1"/>
</dbReference>
<dbReference type="GO" id="GO:0005096">
    <property type="term" value="F:GTPase activator activity"/>
    <property type="evidence" value="ECO:0007669"/>
    <property type="project" value="UniProtKB-KW"/>
</dbReference>
<dbReference type="InterPro" id="IPR041249">
    <property type="entry name" value="HEPN_DZIP3"/>
</dbReference>
<sequence length="1567" mass="173645">MASATPLHPSTKETSNYAQLCRLLVKVGSLVLREIFDRVCPPENLHAVLTNPTNHAKLQTLRKKRVLSTSQWEKLYPASKSSVSSKDFNTSLLLILLKNIWGLTLPASDRNNLPSGSDTSPEAGITRIKFFRDRVFSHAGNASVDDPTFSLYWNNIKDTFVRIGGTCYEEVIDDFTLHCMDVDLEEHYQELLREWLKDDDCVTDKLHEDKIVKKARKGGDMEDSFDISEQNSWERDTVPMPGENTSAQTSNSSLPELRVKLPELSDLPKICNPWETVELPVDILLLTVEDCEFLSCFAYLKKPFKSYHNSTGPVYFGCMGDDKGKEMKIALTRCSKGPDVPGGSLSVSKDAILLLRPKAIFSVGACSGLNSKKVKLGDVVVSAKLITAAYKTPPSRDIGNLIKHVADGWKAPLQNADKYNAKVHCDGVVLSISEANRDMIRKHPEAIAVEMEGGGVYAAAHDFKIEWVVVKGIKDFADETQSSSKKWKKIASVMAASVVANILNDPVIFQDWPHFNADKLTNDFDWMRTEVGNLRDKLDTLMTRQHDAQDQEKMTYDIDQMRSEVGNIHDKLESLMMARQEETQLQGDIKNDLDQIKIDVGNVSHRLDDLAAQQRTTEQQADTFSDGFDPTEIIDNIRQLYKKREGWLAPFPWCEDFHFSFDKIYTRLKVIYREKTRGTATDRVVTMSEIFNRHEECEEPRVVLIEGKPGMGKTTYCKKVVFDWATEKHTTGNCFTNFVIVLLIKCRDVESGLWEAIEDQLLPREVGEDERERFFDFIRHNQSNVLLILDGLDEVSEKKLPMFSEIIQGRVLPNCRVVATARHEAGVKVRKYCDTLLEVDGFTEEDVQSFVKKYFEAKPKLAEQLIAHLLADYKLYEIVTNPLNTALLCLVYEDLKGVFPESRTKLYMEIVECVLRRYRTKQQLPENGEDLVDLYESQLKHLGSIALKGLLEDNLDFDEKELGKHKASDLPGFGFLSVQPGGSKLRPTRRYSFLHKTFQEFFAAFYLSCQLIKEEISANSIAADRKYRHELKEVLLFAFGMLAARCEETVVNLLKSIATQLDQDEGKGLPTLLKCVCECKKQNKNVDEKLATALGVSLQIKTVVISKVREYKELAVVLSNFLITNTTVTFLLLSDVLQDGAVALAECFKYNTSLKKLYLVDSKIGYDGAAALSEGLKNNKSLTTLGLKRTIIGDDGAAALGECLKYNESLTTLNLDHNKIGDDGAAALGECLKYSKSLTTLNLDHNKIGDDGAAALAECLKYNALQTDMYLSNNEIGDDGAAALAECLQYNKWLTTLELDHNKIGDDGAAALGECLKYNKSLTTLNLDHNKIGDDGAAALAECLEYDALEIELDLSSNEIGDDGAAALAECLKYNASLTQLKLDGNEIGDDGAAALAECLKYNASLTELKLFGNEISEDGAAALAECLKYNASLTELDLRSNEIGDDGAAALAECLKYNASLTELNLDGNSIGGDGAAALGECLKHNTSLGFLGLDDNKIGDDGAAALGECLKYNEGVQYIVGLSDNKTGGDDAAALAECLKYNTSLTRLDLSSNEIGDAGAGALGK</sequence>
<organism evidence="8 9">
    <name type="scientific">Pocillopora meandrina</name>
    <dbReference type="NCBI Taxonomy" id="46732"/>
    <lineage>
        <taxon>Eukaryota</taxon>
        <taxon>Metazoa</taxon>
        <taxon>Cnidaria</taxon>
        <taxon>Anthozoa</taxon>
        <taxon>Hexacorallia</taxon>
        <taxon>Scleractinia</taxon>
        <taxon>Astrocoeniina</taxon>
        <taxon>Pocilloporidae</taxon>
        <taxon>Pocillopora</taxon>
    </lineage>
</organism>
<keyword evidence="5" id="KW-0067">ATP-binding</keyword>
<dbReference type="InterPro" id="IPR035994">
    <property type="entry name" value="Nucleoside_phosphorylase_sf"/>
</dbReference>
<dbReference type="GO" id="GO:0031267">
    <property type="term" value="F:small GTPase binding"/>
    <property type="evidence" value="ECO:0007669"/>
    <property type="project" value="TreeGrafter"/>
</dbReference>
<dbReference type="Pfam" id="PF01048">
    <property type="entry name" value="PNP_UDP_1"/>
    <property type="match status" value="1"/>
</dbReference>
<keyword evidence="3" id="KW-0677">Repeat</keyword>
<reference evidence="8 9" key="1">
    <citation type="submission" date="2022-05" db="EMBL/GenBank/DDBJ databases">
        <authorList>
            <consortium name="Genoscope - CEA"/>
            <person name="William W."/>
        </authorList>
    </citation>
    <scope>NUCLEOTIDE SEQUENCE [LARGE SCALE GENOMIC DNA]</scope>
</reference>
<dbReference type="InterPro" id="IPR001611">
    <property type="entry name" value="Leu-rich_rpt"/>
</dbReference>
<dbReference type="Pfam" id="PF13516">
    <property type="entry name" value="LRR_6"/>
    <property type="match status" value="13"/>
</dbReference>
<evidence type="ECO:0000256" key="4">
    <source>
        <dbReference type="ARBA" id="ARBA00022741"/>
    </source>
</evidence>
<dbReference type="InterPro" id="IPR032675">
    <property type="entry name" value="LRR_dom_sf"/>
</dbReference>
<dbReference type="Pfam" id="PF05729">
    <property type="entry name" value="NACHT"/>
    <property type="match status" value="1"/>
</dbReference>
<dbReference type="GO" id="GO:0005524">
    <property type="term" value="F:ATP binding"/>
    <property type="evidence" value="ECO:0007669"/>
    <property type="project" value="UniProtKB-KW"/>
</dbReference>
<dbReference type="PROSITE" id="PS50837">
    <property type="entry name" value="NACHT"/>
    <property type="match status" value="1"/>
</dbReference>
<evidence type="ECO:0000256" key="6">
    <source>
        <dbReference type="SAM" id="MobiDB-lite"/>
    </source>
</evidence>
<dbReference type="Proteomes" id="UP001159428">
    <property type="component" value="Unassembled WGS sequence"/>
</dbReference>
<dbReference type="InterPro" id="IPR007111">
    <property type="entry name" value="NACHT_NTPase"/>
</dbReference>
<dbReference type="GO" id="GO:0006913">
    <property type="term" value="P:nucleocytoplasmic transport"/>
    <property type="evidence" value="ECO:0007669"/>
    <property type="project" value="TreeGrafter"/>
</dbReference>
<evidence type="ECO:0000256" key="5">
    <source>
        <dbReference type="ARBA" id="ARBA00022840"/>
    </source>
</evidence>
<evidence type="ECO:0000313" key="9">
    <source>
        <dbReference type="Proteomes" id="UP001159428"/>
    </source>
</evidence>
<dbReference type="Gene3D" id="3.80.10.10">
    <property type="entry name" value="Ribonuclease Inhibitor"/>
    <property type="match status" value="6"/>
</dbReference>
<feature type="compositionally biased region" description="Polar residues" evidence="6">
    <location>
        <begin position="243"/>
        <end position="253"/>
    </location>
</feature>
<comment type="caution">
    <text evidence="8">The sequence shown here is derived from an EMBL/GenBank/DDBJ whole genome shotgun (WGS) entry which is preliminary data.</text>
</comment>
<dbReference type="EMBL" id="CALNXJ010000041">
    <property type="protein sequence ID" value="CAH3145982.1"/>
    <property type="molecule type" value="Genomic_DNA"/>
</dbReference>
<dbReference type="InterPro" id="IPR000845">
    <property type="entry name" value="Nucleoside_phosphorylase_d"/>
</dbReference>
<proteinExistence type="predicted"/>
<evidence type="ECO:0000259" key="7">
    <source>
        <dbReference type="PROSITE" id="PS50837"/>
    </source>
</evidence>
<evidence type="ECO:0000256" key="2">
    <source>
        <dbReference type="ARBA" id="ARBA00022614"/>
    </source>
</evidence>
<keyword evidence="9" id="KW-1185">Reference proteome</keyword>
<feature type="non-terminal residue" evidence="8">
    <location>
        <position position="1567"/>
    </location>
</feature>
<dbReference type="PANTHER" id="PTHR24113">
    <property type="entry name" value="RAN GTPASE-ACTIVATING PROTEIN 1"/>
    <property type="match status" value="1"/>
</dbReference>
<dbReference type="GO" id="GO:0009116">
    <property type="term" value="P:nucleoside metabolic process"/>
    <property type="evidence" value="ECO:0007669"/>
    <property type="project" value="InterPro"/>
</dbReference>
<accession>A0AAU9XEQ6</accession>
<dbReference type="SUPFAM" id="SSF52540">
    <property type="entry name" value="P-loop containing nucleoside triphosphate hydrolases"/>
    <property type="match status" value="1"/>
</dbReference>
<name>A0AAU9XEQ6_9CNID</name>
<gene>
    <name evidence="8" type="ORF">PMEA_00022723</name>
</gene>
<dbReference type="SUPFAM" id="SSF53167">
    <property type="entry name" value="Purine and uridine phosphorylases"/>
    <property type="match status" value="1"/>
</dbReference>
<feature type="domain" description="NACHT" evidence="7">
    <location>
        <begin position="701"/>
        <end position="822"/>
    </location>
</feature>
<dbReference type="GO" id="GO:0003824">
    <property type="term" value="F:catalytic activity"/>
    <property type="evidence" value="ECO:0007669"/>
    <property type="project" value="InterPro"/>
</dbReference>
<dbReference type="Gene3D" id="3.40.50.1580">
    <property type="entry name" value="Nucleoside phosphorylase domain"/>
    <property type="match status" value="1"/>
</dbReference>
<dbReference type="SUPFAM" id="SSF52047">
    <property type="entry name" value="RNI-like"/>
    <property type="match status" value="2"/>
</dbReference>
<keyword evidence="2" id="KW-0433">Leucine-rich repeat</keyword>
<dbReference type="PANTHER" id="PTHR24113:SF12">
    <property type="entry name" value="RAN GTPASE-ACTIVATING PROTEIN 1"/>
    <property type="match status" value="1"/>
</dbReference>
<keyword evidence="1" id="KW-0343">GTPase activation</keyword>
<dbReference type="InterPro" id="IPR027417">
    <property type="entry name" value="P-loop_NTPase"/>
</dbReference>
<dbReference type="Pfam" id="PF18738">
    <property type="entry name" value="HEPN_DZIP3"/>
    <property type="match status" value="1"/>
</dbReference>
<evidence type="ECO:0000313" key="8">
    <source>
        <dbReference type="EMBL" id="CAH3145982.1"/>
    </source>
</evidence>
<keyword evidence="4" id="KW-0547">Nucleotide-binding</keyword>